<dbReference type="Gene3D" id="2.10.10.20">
    <property type="entry name" value="Carbohydrate-binding module superfamily 5/12"/>
    <property type="match status" value="1"/>
</dbReference>
<keyword evidence="2" id="KW-0611">Plant defense</keyword>
<dbReference type="GO" id="GO:0005576">
    <property type="term" value="C:extracellular region"/>
    <property type="evidence" value="ECO:0007669"/>
    <property type="project" value="InterPro"/>
</dbReference>
<keyword evidence="4" id="KW-0624">Polysaccharide degradation</keyword>
<dbReference type="InterPro" id="IPR036573">
    <property type="entry name" value="CBM_sf_5/12"/>
</dbReference>
<evidence type="ECO:0000313" key="8">
    <source>
        <dbReference type="Proteomes" id="UP000490800"/>
    </source>
</evidence>
<dbReference type="GO" id="GO:0006952">
    <property type="term" value="P:defense response"/>
    <property type="evidence" value="ECO:0007669"/>
    <property type="project" value="UniProtKB-KW"/>
</dbReference>
<feature type="chain" id="PRO_5030610569" evidence="5">
    <location>
        <begin position="34"/>
        <end position="535"/>
    </location>
</feature>
<dbReference type="SUPFAM" id="SSF49265">
    <property type="entry name" value="Fibronectin type III"/>
    <property type="match status" value="1"/>
</dbReference>
<dbReference type="InterPro" id="IPR000726">
    <property type="entry name" value="Glyco_hydro_19_cat"/>
</dbReference>
<dbReference type="Proteomes" id="UP000490800">
    <property type="component" value="Unassembled WGS sequence"/>
</dbReference>
<dbReference type="SMART" id="SM00495">
    <property type="entry name" value="ChtBD3"/>
    <property type="match status" value="1"/>
</dbReference>
<evidence type="ECO:0000256" key="4">
    <source>
        <dbReference type="ARBA" id="ARBA00023326"/>
    </source>
</evidence>
<evidence type="ECO:0000256" key="2">
    <source>
        <dbReference type="ARBA" id="ARBA00022821"/>
    </source>
</evidence>
<dbReference type="EMBL" id="RHLK01000001">
    <property type="protein sequence ID" value="MVO98151.1"/>
    <property type="molecule type" value="Genomic_DNA"/>
</dbReference>
<dbReference type="InterPro" id="IPR003610">
    <property type="entry name" value="CBM5/12"/>
</dbReference>
<dbReference type="Gene3D" id="2.60.40.10">
    <property type="entry name" value="Immunoglobulins"/>
    <property type="match status" value="1"/>
</dbReference>
<dbReference type="RefSeq" id="WP_157332071.1">
    <property type="nucleotide sequence ID" value="NZ_RHLK01000001.1"/>
</dbReference>
<dbReference type="SMART" id="SM00060">
    <property type="entry name" value="FN3"/>
    <property type="match status" value="1"/>
</dbReference>
<organism evidence="7 8">
    <name type="scientific">Paenibacillus lutrae</name>
    <dbReference type="NCBI Taxonomy" id="2078573"/>
    <lineage>
        <taxon>Bacteria</taxon>
        <taxon>Bacillati</taxon>
        <taxon>Bacillota</taxon>
        <taxon>Bacilli</taxon>
        <taxon>Bacillales</taxon>
        <taxon>Paenibacillaceae</taxon>
        <taxon>Paenibacillus</taxon>
    </lineage>
</organism>
<evidence type="ECO:0000256" key="5">
    <source>
        <dbReference type="SAM" id="SignalP"/>
    </source>
</evidence>
<keyword evidence="1" id="KW-0378">Hydrolase</keyword>
<sequence length="535" mass="58724">MMKKLLLSTNLMFKSVTVATSITVLAPVTMVMATSPVAAQAWQSNKAYVAGDLVTYQSKTYKAKWWSYGSIPSSSDAWQLVNTAPVDTQAPTAPSALTNTAKTANSITLTWGASTDNVSVTGYNIYRNNVKVGTTASLTYTDSNLQPSTTYAYTLKAVDGANNESAGATLSVKTTAGEGTGPVLNVGQSRVLTMDQINNSWQGINEQYSPDKATQAVTSILPRAEYETLFPRRAGTPAWHAIAQNQDYYRAELSDYYSYDNFIAAVRDTANIKYKEVYRTGSPLVRELYRLDKTTKTETLIHRSADFNAPGEINKPLITRIVDFGTFLKEGVEKDRKREFAAFIANIAHETGGGWPTAPDGELRWGLFFNEERSYVNSGSIGYIAPEYTDYAPVAGKSYHGRGPIQLSWNYNYGLFSSIIYGDKNVLLNDPDRIADDGRLGFMTAMLFWMTPQDPKPSAHDVIVGNYVPTAAQLAKGLVPGFGTTIMVINGGQEGNLDETDNRIRRRVAHYTELAAKANIDITGEKLNTLGMQQF</sequence>
<keyword evidence="4" id="KW-0119">Carbohydrate metabolism</keyword>
<evidence type="ECO:0000313" key="7">
    <source>
        <dbReference type="EMBL" id="MVO98151.1"/>
    </source>
</evidence>
<dbReference type="SUPFAM" id="SSF53955">
    <property type="entry name" value="Lysozyme-like"/>
    <property type="match status" value="1"/>
</dbReference>
<dbReference type="InterPro" id="IPR036116">
    <property type="entry name" value="FN3_sf"/>
</dbReference>
<dbReference type="Gene3D" id="1.10.530.10">
    <property type="match status" value="1"/>
</dbReference>
<feature type="domain" description="Fibronectin type-III" evidence="6">
    <location>
        <begin position="93"/>
        <end position="178"/>
    </location>
</feature>
<protein>
    <submittedName>
        <fullName evidence="7">Chitinase</fullName>
    </submittedName>
</protein>
<dbReference type="OrthoDB" id="6018988at2"/>
<dbReference type="CDD" id="cd00325">
    <property type="entry name" value="chitinase_GH19"/>
    <property type="match status" value="1"/>
</dbReference>
<dbReference type="Pfam" id="PF02839">
    <property type="entry name" value="CBM_5_12"/>
    <property type="match status" value="1"/>
</dbReference>
<dbReference type="GO" id="GO:0030246">
    <property type="term" value="F:carbohydrate binding"/>
    <property type="evidence" value="ECO:0007669"/>
    <property type="project" value="InterPro"/>
</dbReference>
<dbReference type="PROSITE" id="PS50853">
    <property type="entry name" value="FN3"/>
    <property type="match status" value="1"/>
</dbReference>
<dbReference type="InterPro" id="IPR023346">
    <property type="entry name" value="Lysozyme-like_dom_sf"/>
</dbReference>
<evidence type="ECO:0000256" key="1">
    <source>
        <dbReference type="ARBA" id="ARBA00022801"/>
    </source>
</evidence>
<keyword evidence="8" id="KW-1185">Reference proteome</keyword>
<proteinExistence type="predicted"/>
<feature type="signal peptide" evidence="5">
    <location>
        <begin position="1"/>
        <end position="33"/>
    </location>
</feature>
<dbReference type="AlphaFoldDB" id="A0A7X3FEB6"/>
<dbReference type="Gene3D" id="3.30.20.10">
    <property type="entry name" value="Endochitinase, domain 2"/>
    <property type="match status" value="1"/>
</dbReference>
<dbReference type="CDD" id="cd00063">
    <property type="entry name" value="FN3"/>
    <property type="match status" value="1"/>
</dbReference>
<evidence type="ECO:0000256" key="3">
    <source>
        <dbReference type="ARBA" id="ARBA00023157"/>
    </source>
</evidence>
<dbReference type="GO" id="GO:0016998">
    <property type="term" value="P:cell wall macromolecule catabolic process"/>
    <property type="evidence" value="ECO:0007669"/>
    <property type="project" value="InterPro"/>
</dbReference>
<dbReference type="GO" id="GO:0006032">
    <property type="term" value="P:chitin catabolic process"/>
    <property type="evidence" value="ECO:0007669"/>
    <property type="project" value="InterPro"/>
</dbReference>
<comment type="caution">
    <text evidence="7">The sequence shown here is derived from an EMBL/GenBank/DDBJ whole genome shotgun (WGS) entry which is preliminary data.</text>
</comment>
<evidence type="ECO:0000259" key="6">
    <source>
        <dbReference type="PROSITE" id="PS50853"/>
    </source>
</evidence>
<dbReference type="SUPFAM" id="SSF51055">
    <property type="entry name" value="Carbohydrate binding domain"/>
    <property type="match status" value="1"/>
</dbReference>
<dbReference type="InterPro" id="IPR013783">
    <property type="entry name" value="Ig-like_fold"/>
</dbReference>
<gene>
    <name evidence="7" type="ORF">EDM21_01090</name>
</gene>
<name>A0A7X3FEB6_9BACL</name>
<dbReference type="InterPro" id="IPR003961">
    <property type="entry name" value="FN3_dom"/>
</dbReference>
<accession>A0A7X3FEB6</accession>
<dbReference type="Pfam" id="PF00182">
    <property type="entry name" value="Glyco_hydro_19"/>
    <property type="match status" value="1"/>
</dbReference>
<keyword evidence="3" id="KW-1015">Disulfide bond</keyword>
<dbReference type="PANTHER" id="PTHR22595">
    <property type="entry name" value="CHITINASE-RELATED"/>
    <property type="match status" value="1"/>
</dbReference>
<dbReference type="GO" id="GO:0004568">
    <property type="term" value="F:chitinase activity"/>
    <property type="evidence" value="ECO:0007669"/>
    <property type="project" value="InterPro"/>
</dbReference>
<keyword evidence="5" id="KW-0732">Signal</keyword>
<dbReference type="CDD" id="cd12215">
    <property type="entry name" value="ChiC_BD"/>
    <property type="match status" value="1"/>
</dbReference>
<dbReference type="Pfam" id="PF00041">
    <property type="entry name" value="fn3"/>
    <property type="match status" value="1"/>
</dbReference>
<dbReference type="GO" id="GO:0000272">
    <property type="term" value="P:polysaccharide catabolic process"/>
    <property type="evidence" value="ECO:0007669"/>
    <property type="project" value="UniProtKB-KW"/>
</dbReference>
<dbReference type="PANTHER" id="PTHR22595:SF79">
    <property type="entry name" value="CHITINASE 12"/>
    <property type="match status" value="1"/>
</dbReference>
<reference evidence="7 8" key="1">
    <citation type="journal article" date="2019" name="Microorganisms">
        <title>Paenibacillus lutrae sp. nov., A Chitinolytic Species Isolated from A River Otter in Castril Natural Park, Granada, Spain.</title>
        <authorList>
            <person name="Rodriguez M."/>
            <person name="Reina J.C."/>
            <person name="Bejar V."/>
            <person name="Llamas I."/>
        </authorList>
    </citation>
    <scope>NUCLEOTIDE SEQUENCE [LARGE SCALE GENOMIC DNA]</scope>
    <source>
        <strain evidence="7 8">N10</strain>
    </source>
</reference>